<reference evidence="9 10" key="2">
    <citation type="journal article" date="2012" name="J. Bacteriol.">
        <title>Complete genome sequences of Desulfosporosinus orientis DSM765T, Desulfosporosinus youngiae DSM17734T, Desulfosporosinus meridiei DSM13257T, and Desulfosporosinus acidiphilus DSM22704T.</title>
        <authorList>
            <person name="Pester M."/>
            <person name="Brambilla E."/>
            <person name="Alazard D."/>
            <person name="Rattei T."/>
            <person name="Weinmaier T."/>
            <person name="Han J."/>
            <person name="Lucas S."/>
            <person name="Lapidus A."/>
            <person name="Cheng J.F."/>
            <person name="Goodwin L."/>
            <person name="Pitluck S."/>
            <person name="Peters L."/>
            <person name="Ovchinnikova G."/>
            <person name="Teshima H."/>
            <person name="Detter J.C."/>
            <person name="Han C.S."/>
            <person name="Tapia R."/>
            <person name="Land M.L."/>
            <person name="Hauser L."/>
            <person name="Kyrpides N.C."/>
            <person name="Ivanova N.N."/>
            <person name="Pagani I."/>
            <person name="Huntmann M."/>
            <person name="Wei C.L."/>
            <person name="Davenport K.W."/>
            <person name="Daligault H."/>
            <person name="Chain P.S."/>
            <person name="Chen A."/>
            <person name="Mavromatis K."/>
            <person name="Markowitz V."/>
            <person name="Szeto E."/>
            <person name="Mikhailova N."/>
            <person name="Pati A."/>
            <person name="Wagner M."/>
            <person name="Woyke T."/>
            <person name="Ollivier B."/>
            <person name="Klenk H.P."/>
            <person name="Spring S."/>
            <person name="Loy A."/>
        </authorList>
    </citation>
    <scope>NUCLEOTIDE SEQUENCE [LARGE SCALE GENOMIC DNA]</scope>
    <source>
        <strain evidence="10">ATCC 19365 / DSM 765 / NCIMB 8382 / VKM B-1628</strain>
    </source>
</reference>
<dbReference type="Gene3D" id="3.40.50.12280">
    <property type="match status" value="1"/>
</dbReference>
<gene>
    <name evidence="9" type="ordered locus">Desor_1270</name>
</gene>
<proteinExistence type="inferred from homology"/>
<evidence type="ECO:0000256" key="6">
    <source>
        <dbReference type="ARBA" id="ARBA00023004"/>
    </source>
</evidence>
<evidence type="ECO:0000259" key="8">
    <source>
        <dbReference type="PROSITE" id="PS51379"/>
    </source>
</evidence>
<dbReference type="InterPro" id="IPR017900">
    <property type="entry name" value="4Fe4S_Fe_S_CS"/>
</dbReference>
<dbReference type="PROSITE" id="PS51379">
    <property type="entry name" value="4FE4S_FER_2"/>
    <property type="match status" value="2"/>
</dbReference>
<evidence type="ECO:0000256" key="3">
    <source>
        <dbReference type="ARBA" id="ARBA00010870"/>
    </source>
</evidence>
<dbReference type="PROSITE" id="PS00198">
    <property type="entry name" value="4FE4S_FER_1"/>
    <property type="match status" value="1"/>
</dbReference>
<dbReference type="HOGENOM" id="CLU_055737_5_1_9"/>
<evidence type="ECO:0000313" key="9">
    <source>
        <dbReference type="EMBL" id="AET66932.1"/>
    </source>
</evidence>
<name>G7WEP1_DESOD</name>
<comment type="similarity">
    <text evidence="2">Belongs to the complex I 20 kDa subunit family.</text>
</comment>
<evidence type="ECO:0000256" key="2">
    <source>
        <dbReference type="ARBA" id="ARBA00009173"/>
    </source>
</evidence>
<keyword evidence="5" id="KW-0479">Metal-binding</keyword>
<dbReference type="OrthoDB" id="9786737at2"/>
<keyword evidence="4" id="KW-0004">4Fe-4S</keyword>
<evidence type="ECO:0000256" key="4">
    <source>
        <dbReference type="ARBA" id="ARBA00022485"/>
    </source>
</evidence>
<dbReference type="GO" id="GO:0051539">
    <property type="term" value="F:4 iron, 4 sulfur cluster binding"/>
    <property type="evidence" value="ECO:0007669"/>
    <property type="project" value="UniProtKB-KW"/>
</dbReference>
<evidence type="ECO:0000256" key="7">
    <source>
        <dbReference type="ARBA" id="ARBA00023014"/>
    </source>
</evidence>
<dbReference type="eggNOG" id="COG1143">
    <property type="taxonomic scope" value="Bacteria"/>
</dbReference>
<protein>
    <submittedName>
        <fullName evidence="9">Ni,Fe-hydrogenase III small subunit</fullName>
    </submittedName>
</protein>
<feature type="domain" description="4Fe-4S ferredoxin-type" evidence="8">
    <location>
        <begin position="62"/>
        <end position="90"/>
    </location>
</feature>
<dbReference type="Gene3D" id="3.30.70.20">
    <property type="match status" value="1"/>
</dbReference>
<dbReference type="Pfam" id="PF12838">
    <property type="entry name" value="Fer4_7"/>
    <property type="match status" value="1"/>
</dbReference>
<sequence length="235" mass="25452">MLELFRKSLKTGIVTTEYPEHKEVPGLSFQGLPEWLEQNCLQCGKCEAVCPTKAISLQSGQLYWRVDPKKCIFCGYCVEVCQGAIVQGNQYELAESARQVPPTPAFKHSVHIRHLDSGSCNACDWEMTTLTGPIYDIQRLGFDFVASPRHADVLMVSGPVTRNLEIAVRRTFAATPEPKLVLAVGACACSGGICGKSYASTGGVDNIIPVDVYVPGCPPRPQALIQGLLKAVGRA</sequence>
<keyword evidence="6" id="KW-0408">Iron</keyword>
<dbReference type="GO" id="GO:0046872">
    <property type="term" value="F:metal ion binding"/>
    <property type="evidence" value="ECO:0007669"/>
    <property type="project" value="UniProtKB-KW"/>
</dbReference>
<dbReference type="PANTHER" id="PTHR42989">
    <property type="entry name" value="HYDROGENASE-4 COMPONENT I"/>
    <property type="match status" value="1"/>
</dbReference>
<dbReference type="InterPro" id="IPR017896">
    <property type="entry name" value="4Fe4S_Fe-S-bd"/>
</dbReference>
<dbReference type="InterPro" id="IPR052375">
    <property type="entry name" value="Complex_I_20kDa-like"/>
</dbReference>
<dbReference type="STRING" id="768706.Desor_1270"/>
<feature type="domain" description="4Fe-4S ferredoxin-type" evidence="8">
    <location>
        <begin position="31"/>
        <end position="60"/>
    </location>
</feature>
<dbReference type="PATRIC" id="fig|768706.3.peg.1252"/>
<accession>G7WEP1</accession>
<organism evidence="9 10">
    <name type="scientific">Desulfosporosinus orientis (strain ATCC 19365 / DSM 765 / NCIMB 8382 / VKM B-1628 / Singapore I)</name>
    <name type="common">Desulfotomaculum orientis</name>
    <dbReference type="NCBI Taxonomy" id="768706"/>
    <lineage>
        <taxon>Bacteria</taxon>
        <taxon>Bacillati</taxon>
        <taxon>Bacillota</taxon>
        <taxon>Clostridia</taxon>
        <taxon>Eubacteriales</taxon>
        <taxon>Desulfitobacteriaceae</taxon>
        <taxon>Desulfosporosinus</taxon>
    </lineage>
</organism>
<dbReference type="KEGG" id="dor:Desor_1270"/>
<dbReference type="AlphaFoldDB" id="G7WEP1"/>
<dbReference type="PANTHER" id="PTHR42989:SF1">
    <property type="entry name" value="FORMATE HYDROGENLYASE SUBUNIT 7-RELATED"/>
    <property type="match status" value="1"/>
</dbReference>
<dbReference type="SUPFAM" id="SSF54862">
    <property type="entry name" value="4Fe-4S ferredoxins"/>
    <property type="match status" value="1"/>
</dbReference>
<evidence type="ECO:0000313" key="10">
    <source>
        <dbReference type="Proteomes" id="UP000006346"/>
    </source>
</evidence>
<evidence type="ECO:0000256" key="5">
    <source>
        <dbReference type="ARBA" id="ARBA00022723"/>
    </source>
</evidence>
<dbReference type="SUPFAM" id="SSF56770">
    <property type="entry name" value="HydA/Nqo6-like"/>
    <property type="match status" value="1"/>
</dbReference>
<comment type="cofactor">
    <cofactor evidence="1">
        <name>[4Fe-4S] cluster</name>
        <dbReference type="ChEBI" id="CHEBI:49883"/>
    </cofactor>
</comment>
<dbReference type="Proteomes" id="UP000006346">
    <property type="component" value="Chromosome"/>
</dbReference>
<dbReference type="NCBIfam" id="NF005012">
    <property type="entry name" value="PRK06411.1"/>
    <property type="match status" value="1"/>
</dbReference>
<dbReference type="EMBL" id="CP003108">
    <property type="protein sequence ID" value="AET66932.1"/>
    <property type="molecule type" value="Genomic_DNA"/>
</dbReference>
<keyword evidence="10" id="KW-1185">Reference proteome</keyword>
<dbReference type="InterPro" id="IPR006137">
    <property type="entry name" value="NADH_UbQ_OxRdtase-like_20kDa"/>
</dbReference>
<reference evidence="10" key="1">
    <citation type="submission" date="2011-11" db="EMBL/GenBank/DDBJ databases">
        <title>Complete sequence of Desulfosporosinus orientis DSM 765.</title>
        <authorList>
            <person name="Lucas S."/>
            <person name="Han J."/>
            <person name="Lapidus A."/>
            <person name="Cheng J.-F."/>
            <person name="Goodwin L."/>
            <person name="Pitluck S."/>
            <person name="Peters L."/>
            <person name="Ovchinnikova G."/>
            <person name="Teshima H."/>
            <person name="Detter J.C."/>
            <person name="Han C."/>
            <person name="Tapia R."/>
            <person name="Land M."/>
            <person name="Hauser L."/>
            <person name="Kyrpides N."/>
            <person name="Ivanova N."/>
            <person name="Pagani I."/>
            <person name="Pester M."/>
            <person name="Spring S."/>
            <person name="Ollivier B."/>
            <person name="Rattei T."/>
            <person name="Klenk H.-P."/>
            <person name="Wagner M."/>
            <person name="Loy A."/>
            <person name="Woyke T."/>
        </authorList>
    </citation>
    <scope>NUCLEOTIDE SEQUENCE [LARGE SCALE GENOMIC DNA]</scope>
    <source>
        <strain evidence="10">ATCC 19365 / DSM 765 / NCIMB 8382 / VKM B-1628</strain>
    </source>
</reference>
<comment type="similarity">
    <text evidence="3">Belongs to the FrhG family.</text>
</comment>
<evidence type="ECO:0000256" key="1">
    <source>
        <dbReference type="ARBA" id="ARBA00001966"/>
    </source>
</evidence>
<dbReference type="Pfam" id="PF01058">
    <property type="entry name" value="Oxidored_q6"/>
    <property type="match status" value="1"/>
</dbReference>
<dbReference type="eggNOG" id="COG3260">
    <property type="taxonomic scope" value="Bacteria"/>
</dbReference>
<keyword evidence="7" id="KW-0411">Iron-sulfur</keyword>